<feature type="signal peptide" evidence="2">
    <location>
        <begin position="1"/>
        <end position="21"/>
    </location>
</feature>
<organism evidence="3 4">
    <name type="scientific">Rhodotorula toruloides</name>
    <name type="common">Yeast</name>
    <name type="synonym">Rhodosporidium toruloides</name>
    <dbReference type="NCBI Taxonomy" id="5286"/>
    <lineage>
        <taxon>Eukaryota</taxon>
        <taxon>Fungi</taxon>
        <taxon>Dikarya</taxon>
        <taxon>Basidiomycota</taxon>
        <taxon>Pucciniomycotina</taxon>
        <taxon>Microbotryomycetes</taxon>
        <taxon>Sporidiobolales</taxon>
        <taxon>Sporidiobolaceae</taxon>
        <taxon>Rhodotorula</taxon>
    </lineage>
</organism>
<name>A0A2T0AHW2_RHOTO</name>
<feature type="compositionally biased region" description="Basic and acidic residues" evidence="1">
    <location>
        <begin position="102"/>
        <end position="118"/>
    </location>
</feature>
<evidence type="ECO:0000256" key="1">
    <source>
        <dbReference type="SAM" id="MobiDB-lite"/>
    </source>
</evidence>
<evidence type="ECO:0000256" key="2">
    <source>
        <dbReference type="SAM" id="SignalP"/>
    </source>
</evidence>
<comment type="caution">
    <text evidence="3">The sequence shown here is derived from an EMBL/GenBank/DDBJ whole genome shotgun (WGS) entry which is preliminary data.</text>
</comment>
<dbReference type="EMBL" id="LCTV02000001">
    <property type="protein sequence ID" value="PRQ77574.1"/>
    <property type="molecule type" value="Genomic_DNA"/>
</dbReference>
<feature type="region of interest" description="Disordered" evidence="1">
    <location>
        <begin position="47"/>
        <end position="140"/>
    </location>
</feature>
<protein>
    <submittedName>
        <fullName evidence="3">Uncharacterized protein</fullName>
    </submittedName>
</protein>
<dbReference type="OrthoDB" id="5415522at2759"/>
<sequence>MVFPTSLPGLLLLFLSRCSLSFISRHRARREHARCVPSQRLPLTASRADVDNRGHPYETTESRNIEKEHVCKRDFGPDAPNQDASHTSGRDGSYGYSNYDGSKYENDGKGRETYKPANKDIPFTRTTLPGPDGTLSRTGWMPVLEPVKPVGLSPM</sequence>
<evidence type="ECO:0000313" key="4">
    <source>
        <dbReference type="Proteomes" id="UP000239560"/>
    </source>
</evidence>
<keyword evidence="2" id="KW-0732">Signal</keyword>
<feature type="chain" id="PRO_5015584599" evidence="2">
    <location>
        <begin position="22"/>
        <end position="155"/>
    </location>
</feature>
<dbReference type="Proteomes" id="UP000239560">
    <property type="component" value="Unassembled WGS sequence"/>
</dbReference>
<evidence type="ECO:0000313" key="3">
    <source>
        <dbReference type="EMBL" id="PRQ77574.1"/>
    </source>
</evidence>
<accession>A0A2T0AHW2</accession>
<proteinExistence type="predicted"/>
<feature type="compositionally biased region" description="Basic and acidic residues" evidence="1">
    <location>
        <begin position="48"/>
        <end position="76"/>
    </location>
</feature>
<dbReference type="AlphaFoldDB" id="A0A2T0AHW2"/>
<gene>
    <name evidence="3" type="ORF">AAT19DRAFT_8642</name>
</gene>
<reference evidence="3 4" key="1">
    <citation type="journal article" date="2018" name="Elife">
        <title>Functional genomics of lipid metabolism in the oleaginous yeast Rhodosporidium toruloides.</title>
        <authorList>
            <person name="Coradetti S.T."/>
            <person name="Pinel D."/>
            <person name="Geiselman G."/>
            <person name="Ito M."/>
            <person name="Mondo S."/>
            <person name="Reilly M.C."/>
            <person name="Cheng Y.F."/>
            <person name="Bauer S."/>
            <person name="Grigoriev I."/>
            <person name="Gladden J.M."/>
            <person name="Simmons B.A."/>
            <person name="Brem R."/>
            <person name="Arkin A.P."/>
            <person name="Skerker J.M."/>
        </authorList>
    </citation>
    <scope>NUCLEOTIDE SEQUENCE [LARGE SCALE GENOMIC DNA]</scope>
    <source>
        <strain evidence="3 4">NBRC 0880</strain>
    </source>
</reference>